<keyword evidence="7" id="KW-1185">Reference proteome</keyword>
<dbReference type="InterPro" id="IPR014710">
    <property type="entry name" value="RmlC-like_jellyroll"/>
</dbReference>
<dbReference type="CDD" id="cd00038">
    <property type="entry name" value="CAP_ED"/>
    <property type="match status" value="1"/>
</dbReference>
<evidence type="ECO:0000256" key="2">
    <source>
        <dbReference type="ARBA" id="ARBA00023125"/>
    </source>
</evidence>
<dbReference type="SUPFAM" id="SSF51206">
    <property type="entry name" value="cAMP-binding domain-like"/>
    <property type="match status" value="1"/>
</dbReference>
<dbReference type="EMBL" id="VRYY01000120">
    <property type="protein sequence ID" value="MBG3876512.1"/>
    <property type="molecule type" value="Genomic_DNA"/>
</dbReference>
<dbReference type="Pfam" id="PF13545">
    <property type="entry name" value="HTH_Crp_2"/>
    <property type="match status" value="1"/>
</dbReference>
<dbReference type="RefSeq" id="WP_196608650.1">
    <property type="nucleotide sequence ID" value="NZ_VRYY01000120.1"/>
</dbReference>
<sequence length="233" mass="25891">MPNAERLFDGAYIPPWLVAPVHDDWERVAHLGRPMRWARKSVVYDIGAPSSEIVLIREGLLRIIALGYNGEQRTIGILGPGSILGEASLFFEVENQHVIKVVEPCSGLVFGKDVVFGEIIGKYPSLTICLCRNTAAKSYIMSTQLECTTFMTSEQKIAHFLYHLAGEQRRGTPLYHRLARLPLVAIGELLGLHRVTTTNVINGFRRAGILSPDADHLDVRDVASLVDILYAEK</sequence>
<dbReference type="InterPro" id="IPR036390">
    <property type="entry name" value="WH_DNA-bd_sf"/>
</dbReference>
<keyword evidence="3" id="KW-0804">Transcription</keyword>
<gene>
    <name evidence="6" type="ORF">FVW20_05590</name>
</gene>
<evidence type="ECO:0000259" key="5">
    <source>
        <dbReference type="PROSITE" id="PS51063"/>
    </source>
</evidence>
<dbReference type="InterPro" id="IPR012318">
    <property type="entry name" value="HTH_CRP"/>
</dbReference>
<dbReference type="PROSITE" id="PS51063">
    <property type="entry name" value="HTH_CRP_2"/>
    <property type="match status" value="1"/>
</dbReference>
<dbReference type="Proteomes" id="UP001194469">
    <property type="component" value="Unassembled WGS sequence"/>
</dbReference>
<protein>
    <submittedName>
        <fullName evidence="6">Crp/Fnr family transcriptional regulator</fullName>
    </submittedName>
</protein>
<dbReference type="PANTHER" id="PTHR24567:SF74">
    <property type="entry name" value="HTH-TYPE TRANSCRIPTIONAL REGULATOR ARCR"/>
    <property type="match status" value="1"/>
</dbReference>
<name>A0ABS0J259_9BACT</name>
<feature type="domain" description="Cyclic nucleotide-binding" evidence="4">
    <location>
        <begin position="41"/>
        <end position="92"/>
    </location>
</feature>
<dbReference type="InterPro" id="IPR018490">
    <property type="entry name" value="cNMP-bd_dom_sf"/>
</dbReference>
<proteinExistence type="predicted"/>
<dbReference type="InterPro" id="IPR000595">
    <property type="entry name" value="cNMP-bd_dom"/>
</dbReference>
<comment type="caution">
    <text evidence="6">The sequence shown here is derived from an EMBL/GenBank/DDBJ whole genome shotgun (WGS) entry which is preliminary data.</text>
</comment>
<evidence type="ECO:0000313" key="7">
    <source>
        <dbReference type="Proteomes" id="UP001194469"/>
    </source>
</evidence>
<organism evidence="6 7">
    <name type="scientific">Nitratidesulfovibrio oxamicus</name>
    <dbReference type="NCBI Taxonomy" id="32016"/>
    <lineage>
        <taxon>Bacteria</taxon>
        <taxon>Pseudomonadati</taxon>
        <taxon>Thermodesulfobacteriota</taxon>
        <taxon>Desulfovibrionia</taxon>
        <taxon>Desulfovibrionales</taxon>
        <taxon>Desulfovibrionaceae</taxon>
        <taxon>Nitratidesulfovibrio</taxon>
    </lineage>
</organism>
<dbReference type="InterPro" id="IPR050397">
    <property type="entry name" value="Env_Response_Regulators"/>
</dbReference>
<accession>A0ABS0J259</accession>
<evidence type="ECO:0000313" key="6">
    <source>
        <dbReference type="EMBL" id="MBG3876512.1"/>
    </source>
</evidence>
<dbReference type="PROSITE" id="PS50042">
    <property type="entry name" value="CNMP_BINDING_3"/>
    <property type="match status" value="1"/>
</dbReference>
<reference evidence="6 7" key="1">
    <citation type="submission" date="2019-08" db="EMBL/GenBank/DDBJ databases">
        <authorList>
            <person name="Luo N."/>
        </authorList>
    </citation>
    <scope>NUCLEOTIDE SEQUENCE [LARGE SCALE GENOMIC DNA]</scope>
    <source>
        <strain evidence="6 7">NCIMB 9442</strain>
    </source>
</reference>
<keyword evidence="1" id="KW-0805">Transcription regulation</keyword>
<evidence type="ECO:0000256" key="1">
    <source>
        <dbReference type="ARBA" id="ARBA00023015"/>
    </source>
</evidence>
<keyword evidence="2" id="KW-0238">DNA-binding</keyword>
<dbReference type="Gene3D" id="2.60.120.10">
    <property type="entry name" value="Jelly Rolls"/>
    <property type="match status" value="1"/>
</dbReference>
<evidence type="ECO:0000259" key="4">
    <source>
        <dbReference type="PROSITE" id="PS50042"/>
    </source>
</evidence>
<dbReference type="Pfam" id="PF00027">
    <property type="entry name" value="cNMP_binding"/>
    <property type="match status" value="1"/>
</dbReference>
<feature type="domain" description="HTH crp-type" evidence="5">
    <location>
        <begin position="151"/>
        <end position="223"/>
    </location>
</feature>
<evidence type="ECO:0000256" key="3">
    <source>
        <dbReference type="ARBA" id="ARBA00023163"/>
    </source>
</evidence>
<dbReference type="SUPFAM" id="SSF46785">
    <property type="entry name" value="Winged helix' DNA-binding domain"/>
    <property type="match status" value="1"/>
</dbReference>
<dbReference type="PANTHER" id="PTHR24567">
    <property type="entry name" value="CRP FAMILY TRANSCRIPTIONAL REGULATORY PROTEIN"/>
    <property type="match status" value="1"/>
</dbReference>